<dbReference type="Proteomes" id="UP001439008">
    <property type="component" value="Unassembled WGS sequence"/>
</dbReference>
<dbReference type="EMBL" id="JBDODL010000163">
    <property type="protein sequence ID" value="MES1918953.1"/>
    <property type="molecule type" value="Genomic_DNA"/>
</dbReference>
<proteinExistence type="predicted"/>
<accession>A0ABV2AHV0</accession>
<comment type="caution">
    <text evidence="1">The sequence shown here is derived from an EMBL/GenBank/DDBJ whole genome shotgun (WGS) entry which is preliminary data.</text>
</comment>
<protein>
    <submittedName>
        <fullName evidence="1">Uncharacterized protein</fullName>
    </submittedName>
</protein>
<evidence type="ECO:0000313" key="2">
    <source>
        <dbReference type="Proteomes" id="UP001439008"/>
    </source>
</evidence>
<keyword evidence="2" id="KW-1185">Reference proteome</keyword>
<reference evidence="1 2" key="1">
    <citation type="journal article" date="2024" name="BMC Biol.">
        <title>Comparative genomics of Ascetosporea gives new insight into the evolutionary basis for animal parasitism in Rhizaria.</title>
        <authorList>
            <person name="Hiltunen Thoren M."/>
            <person name="Onut-Brannstrom I."/>
            <person name="Alfjorden A."/>
            <person name="Peckova H."/>
            <person name="Swords F."/>
            <person name="Hooper C."/>
            <person name="Holzer A.S."/>
            <person name="Bass D."/>
            <person name="Burki F."/>
        </authorList>
    </citation>
    <scope>NUCLEOTIDE SEQUENCE [LARGE SCALE GENOMIC DNA]</scope>
    <source>
        <strain evidence="1">20-A016</strain>
    </source>
</reference>
<name>A0ABV2AHV0_9EUKA</name>
<sequence length="449" mass="52886">MTTLFKTSQNLIDLAFFDPKFIENKAFLLIKFCKLCDKIKSKQQINLFFAIFKHTKNIKNNEDYLINFATKILRTTKNQRLLHYFAQKFSIEKLDFVSFIDKISENVKNLEIIAKRSFLILLKNMAKNNLIDQCFPIIKIFILSIKSTQLKNICYSQLLFLSSFFECTDTKNLLSTFGDKIFILIFFEYYRDEENFHEITGILFNQSLNEFLKMNQKSIFPQTVINCDLEALKFLTERLKNDQKISKNFSKSIKLALNLQNFGKSIQFLQNLYKENFEDLLQKCVPKYIFNLACNSFSKTEFSENSKILLKLLKIDFGTDGETAKSSKFSNFIEKHFYCLIEKFAKGIQKNPGKNLKILRKILKIVNNEMIFAFAPRILTILMSTKNNSNFKKRIEKILVEMIPKLDKNIDKFMLPLIVVAEKHFIFSKKIEQILFKNEKIKDKNSRII</sequence>
<evidence type="ECO:0000313" key="1">
    <source>
        <dbReference type="EMBL" id="MES1918953.1"/>
    </source>
</evidence>
<feature type="non-terminal residue" evidence="1">
    <location>
        <position position="449"/>
    </location>
</feature>
<gene>
    <name evidence="1" type="ORF">MHBO_000837</name>
</gene>
<organism evidence="1 2">
    <name type="scientific">Bonamia ostreae</name>
    <dbReference type="NCBI Taxonomy" id="126728"/>
    <lineage>
        <taxon>Eukaryota</taxon>
        <taxon>Sar</taxon>
        <taxon>Rhizaria</taxon>
        <taxon>Endomyxa</taxon>
        <taxon>Ascetosporea</taxon>
        <taxon>Haplosporida</taxon>
        <taxon>Bonamia</taxon>
    </lineage>
</organism>